<reference evidence="2" key="2">
    <citation type="submission" date="2015-01" db="EMBL/GenBank/DDBJ databases">
        <title>Evolutionary Origins and Diversification of the Mycorrhizal Mutualists.</title>
        <authorList>
            <consortium name="DOE Joint Genome Institute"/>
            <consortium name="Mycorrhizal Genomics Consortium"/>
            <person name="Kohler A."/>
            <person name="Kuo A."/>
            <person name="Nagy L.G."/>
            <person name="Floudas D."/>
            <person name="Copeland A."/>
            <person name="Barry K.W."/>
            <person name="Cichocki N."/>
            <person name="Veneault-Fourrey C."/>
            <person name="LaButti K."/>
            <person name="Lindquist E.A."/>
            <person name="Lipzen A."/>
            <person name="Lundell T."/>
            <person name="Morin E."/>
            <person name="Murat C."/>
            <person name="Riley R."/>
            <person name="Ohm R."/>
            <person name="Sun H."/>
            <person name="Tunlid A."/>
            <person name="Henrissat B."/>
            <person name="Grigoriev I.V."/>
            <person name="Hibbett D.S."/>
            <person name="Martin F."/>
        </authorList>
    </citation>
    <scope>NUCLEOTIDE SEQUENCE [LARGE SCALE GENOMIC DNA]</scope>
    <source>
        <strain evidence="2">Foug A</strain>
    </source>
</reference>
<evidence type="ECO:0000313" key="1">
    <source>
        <dbReference type="EMBL" id="KIM66882.1"/>
    </source>
</evidence>
<dbReference type="AlphaFoldDB" id="A0A0C3API3"/>
<keyword evidence="2" id="KW-1185">Reference proteome</keyword>
<organism evidence="1 2">
    <name type="scientific">Scleroderma citrinum Foug A</name>
    <dbReference type="NCBI Taxonomy" id="1036808"/>
    <lineage>
        <taxon>Eukaryota</taxon>
        <taxon>Fungi</taxon>
        <taxon>Dikarya</taxon>
        <taxon>Basidiomycota</taxon>
        <taxon>Agaricomycotina</taxon>
        <taxon>Agaricomycetes</taxon>
        <taxon>Agaricomycetidae</taxon>
        <taxon>Boletales</taxon>
        <taxon>Sclerodermatineae</taxon>
        <taxon>Sclerodermataceae</taxon>
        <taxon>Scleroderma</taxon>
    </lineage>
</organism>
<reference evidence="1 2" key="1">
    <citation type="submission" date="2014-04" db="EMBL/GenBank/DDBJ databases">
        <authorList>
            <consortium name="DOE Joint Genome Institute"/>
            <person name="Kuo A."/>
            <person name="Kohler A."/>
            <person name="Nagy L.G."/>
            <person name="Floudas D."/>
            <person name="Copeland A."/>
            <person name="Barry K.W."/>
            <person name="Cichocki N."/>
            <person name="Veneault-Fourrey C."/>
            <person name="LaButti K."/>
            <person name="Lindquist E.A."/>
            <person name="Lipzen A."/>
            <person name="Lundell T."/>
            <person name="Morin E."/>
            <person name="Murat C."/>
            <person name="Sun H."/>
            <person name="Tunlid A."/>
            <person name="Henrissat B."/>
            <person name="Grigoriev I.V."/>
            <person name="Hibbett D.S."/>
            <person name="Martin F."/>
            <person name="Nordberg H.P."/>
            <person name="Cantor M.N."/>
            <person name="Hua S.X."/>
        </authorList>
    </citation>
    <scope>NUCLEOTIDE SEQUENCE [LARGE SCALE GENOMIC DNA]</scope>
    <source>
        <strain evidence="1 2">Foug A</strain>
    </source>
</reference>
<sequence>MQCNGTSPSIAHPKDFPLKLHVCSISKFPKDPWILLPRDPCPLLPTTDWSLASFIIYAELLRSCGQDQIQLLGHFGE</sequence>
<dbReference type="EMBL" id="KN822015">
    <property type="protein sequence ID" value="KIM66882.1"/>
    <property type="molecule type" value="Genomic_DNA"/>
</dbReference>
<name>A0A0C3API3_9AGAM</name>
<accession>A0A0C3API3</accession>
<proteinExistence type="predicted"/>
<dbReference type="InParanoid" id="A0A0C3API3"/>
<evidence type="ECO:0000313" key="2">
    <source>
        <dbReference type="Proteomes" id="UP000053989"/>
    </source>
</evidence>
<dbReference type="Proteomes" id="UP000053989">
    <property type="component" value="Unassembled WGS sequence"/>
</dbReference>
<dbReference type="HOGENOM" id="CLU_2639515_0_0_1"/>
<gene>
    <name evidence="1" type="ORF">SCLCIDRAFT_1210927</name>
</gene>
<protein>
    <submittedName>
        <fullName evidence="1">Uncharacterized protein</fullName>
    </submittedName>
</protein>